<evidence type="ECO:0000313" key="2">
    <source>
        <dbReference type="Proteomes" id="UP000004994"/>
    </source>
</evidence>
<name>A0A3Q7I193_SOLLC</name>
<dbReference type="SUPFAM" id="SSF56672">
    <property type="entry name" value="DNA/RNA polymerases"/>
    <property type="match status" value="1"/>
</dbReference>
<dbReference type="CDD" id="cd09272">
    <property type="entry name" value="RNase_HI_RT_Ty1"/>
    <property type="match status" value="1"/>
</dbReference>
<evidence type="ECO:0000313" key="1">
    <source>
        <dbReference type="EnsemblPlants" id="Solyc09g042724.1.1"/>
    </source>
</evidence>
<dbReference type="AlphaFoldDB" id="A0A3Q7I193"/>
<proteinExistence type="predicted"/>
<evidence type="ECO:0008006" key="3">
    <source>
        <dbReference type="Google" id="ProtNLM"/>
    </source>
</evidence>
<dbReference type="InParanoid" id="A0A3Q7I193"/>
<dbReference type="PANTHER" id="PTHR11439">
    <property type="entry name" value="GAG-POL-RELATED RETROTRANSPOSON"/>
    <property type="match status" value="1"/>
</dbReference>
<sequence length="186" mass="21323">MKDLGELGYFLGIEFARSKDGNINESKEKLTSVEYDRQFNITYDDELEDRRIYQKLIGKLLYLAMTRPDISFVVQQLSQFMHAPKKSHYNATVHVVRYIKGQPDLGLLMSSKMSGRISAFCDADWASYVLSRKSVQCFGIKFGNSLISWKSKKQNIISRSSIVAEYRSMATTVAELVWLQGLLKEL</sequence>
<dbReference type="InterPro" id="IPR043502">
    <property type="entry name" value="DNA/RNA_pol_sf"/>
</dbReference>
<dbReference type="STRING" id="4081.A0A3Q7I193"/>
<dbReference type="Proteomes" id="UP000004994">
    <property type="component" value="Chromosome 9"/>
</dbReference>
<reference evidence="1" key="2">
    <citation type="submission" date="2019-01" db="UniProtKB">
        <authorList>
            <consortium name="EnsemblPlants"/>
        </authorList>
    </citation>
    <scope>IDENTIFICATION</scope>
    <source>
        <strain evidence="1">cv. Heinz 1706</strain>
    </source>
</reference>
<keyword evidence="2" id="KW-1185">Reference proteome</keyword>
<organism evidence="1">
    <name type="scientific">Solanum lycopersicum</name>
    <name type="common">Tomato</name>
    <name type="synonym">Lycopersicon esculentum</name>
    <dbReference type="NCBI Taxonomy" id="4081"/>
    <lineage>
        <taxon>Eukaryota</taxon>
        <taxon>Viridiplantae</taxon>
        <taxon>Streptophyta</taxon>
        <taxon>Embryophyta</taxon>
        <taxon>Tracheophyta</taxon>
        <taxon>Spermatophyta</taxon>
        <taxon>Magnoliopsida</taxon>
        <taxon>eudicotyledons</taxon>
        <taxon>Gunneridae</taxon>
        <taxon>Pentapetalae</taxon>
        <taxon>asterids</taxon>
        <taxon>lamiids</taxon>
        <taxon>Solanales</taxon>
        <taxon>Solanaceae</taxon>
        <taxon>Solanoideae</taxon>
        <taxon>Solaneae</taxon>
        <taxon>Solanum</taxon>
        <taxon>Solanum subgen. Lycopersicon</taxon>
    </lineage>
</organism>
<dbReference type="Gramene" id="Solyc09g042724.1.1">
    <property type="protein sequence ID" value="Solyc09g042724.1.1"/>
    <property type="gene ID" value="Solyc09g042724.1"/>
</dbReference>
<accession>A0A3Q7I193</accession>
<dbReference type="EnsemblPlants" id="Solyc09g042724.1.1">
    <property type="protein sequence ID" value="Solyc09g042724.1.1"/>
    <property type="gene ID" value="Solyc09g042724.1"/>
</dbReference>
<reference evidence="1" key="1">
    <citation type="journal article" date="2012" name="Nature">
        <title>The tomato genome sequence provides insights into fleshy fruit evolution.</title>
        <authorList>
            <consortium name="Tomato Genome Consortium"/>
        </authorList>
    </citation>
    <scope>NUCLEOTIDE SEQUENCE [LARGE SCALE GENOMIC DNA]</scope>
    <source>
        <strain evidence="1">cv. Heinz 1706</strain>
    </source>
</reference>
<protein>
    <recommendedName>
        <fullName evidence="3">Reverse transcriptase Ty1/copia-type domain-containing protein</fullName>
    </recommendedName>
</protein>
<dbReference type="PANTHER" id="PTHR11439:SF444">
    <property type="entry name" value="HELICASE ATP-BINDING DOMAIN-CONTAINING PROTEIN"/>
    <property type="match status" value="1"/>
</dbReference>